<feature type="compositionally biased region" description="Acidic residues" evidence="1">
    <location>
        <begin position="289"/>
        <end position="301"/>
    </location>
</feature>
<dbReference type="Proteomes" id="UP000011618">
    <property type="component" value="Unassembled WGS sequence"/>
</dbReference>
<feature type="domain" description="eCIS core" evidence="2">
    <location>
        <begin position="1"/>
        <end position="62"/>
    </location>
</feature>
<evidence type="ECO:0000259" key="2">
    <source>
        <dbReference type="Pfam" id="PF13699"/>
    </source>
</evidence>
<dbReference type="PATRIC" id="fig|1227495.3.peg.469"/>
<name>L9Z9B1_9EURY</name>
<comment type="caution">
    <text evidence="3">The sequence shown here is derived from an EMBL/GenBank/DDBJ whole genome shotgun (WGS) entry which is preliminary data.</text>
</comment>
<reference evidence="3 4" key="1">
    <citation type="journal article" date="2014" name="PLoS Genet.">
        <title>Phylogenetically driven sequencing of extremely halophilic archaea reveals strategies for static and dynamic osmo-response.</title>
        <authorList>
            <person name="Becker E.A."/>
            <person name="Seitzer P.M."/>
            <person name="Tritt A."/>
            <person name="Larsen D."/>
            <person name="Krusor M."/>
            <person name="Yao A.I."/>
            <person name="Wu D."/>
            <person name="Madern D."/>
            <person name="Eisen J.A."/>
            <person name="Darling A.E."/>
            <person name="Facciotti M.T."/>
        </authorList>
    </citation>
    <scope>NUCLEOTIDE SEQUENCE [LARGE SCALE GENOMIC DNA]</scope>
    <source>
        <strain evidence="3 4">DSM 3751</strain>
    </source>
</reference>
<sequence>MGTDFSNVRIHTGAKAADAIDAKAFTCGNDIVFNAGEYDPQSADGQFLLAHELAHVTQQHGGAPLSMMPQRDADLEIDPDPGLERAADEAAKEALSGEESLTVNRLGTDVHVQRAPKHEALETLAMLELENEDESDISEFRESQNQNRIKYLREVVTDFYEEADEVTADVEQKGVLEGRLYMKEHDIGEKLAELNDELEDKLEDVALTDDQRQKLESGIDTGDWVNLGTPIASYLVGSLLTPLAGLVTGLGLVSLKNWFGNLDGDIQERMQKLTKQLEDQGYLTSEGESTGDLDMDAEYEQ</sequence>
<accession>L9Z9B1</accession>
<evidence type="ECO:0000256" key="1">
    <source>
        <dbReference type="SAM" id="MobiDB-lite"/>
    </source>
</evidence>
<evidence type="ECO:0000313" key="3">
    <source>
        <dbReference type="EMBL" id="ELY82237.1"/>
    </source>
</evidence>
<feature type="region of interest" description="Disordered" evidence="1">
    <location>
        <begin position="278"/>
        <end position="301"/>
    </location>
</feature>
<evidence type="ECO:0000313" key="4">
    <source>
        <dbReference type="Proteomes" id="UP000011618"/>
    </source>
</evidence>
<gene>
    <name evidence="3" type="ORF">C487_02393</name>
</gene>
<protein>
    <submittedName>
        <fullName evidence="3">Transposase</fullName>
    </submittedName>
</protein>
<organism evidence="3 4">
    <name type="scientific">Natrinema pallidum DSM 3751</name>
    <dbReference type="NCBI Taxonomy" id="1227495"/>
    <lineage>
        <taxon>Archaea</taxon>
        <taxon>Methanobacteriati</taxon>
        <taxon>Methanobacteriota</taxon>
        <taxon>Stenosarchaea group</taxon>
        <taxon>Halobacteria</taxon>
        <taxon>Halobacteriales</taxon>
        <taxon>Natrialbaceae</taxon>
        <taxon>Natrinema</taxon>
    </lineage>
</organism>
<dbReference type="eggNOG" id="arCOG10869">
    <property type="taxonomic scope" value="Archaea"/>
</dbReference>
<dbReference type="AlphaFoldDB" id="L9Z9B1"/>
<dbReference type="EMBL" id="AOII01000021">
    <property type="protein sequence ID" value="ELY82237.1"/>
    <property type="molecule type" value="Genomic_DNA"/>
</dbReference>
<proteinExistence type="predicted"/>
<dbReference type="InterPro" id="IPR025295">
    <property type="entry name" value="eCIS_core_dom"/>
</dbReference>
<dbReference type="Pfam" id="PF13699">
    <property type="entry name" value="eCIS_core"/>
    <property type="match status" value="1"/>
</dbReference>